<dbReference type="NCBIfam" id="TIGR00879">
    <property type="entry name" value="SP"/>
    <property type="match status" value="1"/>
</dbReference>
<dbReference type="GO" id="GO:0070837">
    <property type="term" value="P:dehydroascorbic acid transport"/>
    <property type="evidence" value="ECO:0007669"/>
    <property type="project" value="TreeGrafter"/>
</dbReference>
<gene>
    <name evidence="9" type="primary">slc2a11b</name>
</gene>
<dbReference type="Gene3D" id="1.20.1250.20">
    <property type="entry name" value="MFS general substrate transporter like domains"/>
    <property type="match status" value="1"/>
</dbReference>
<proteinExistence type="inferred from homology"/>
<dbReference type="Proteomes" id="UP000314986">
    <property type="component" value="Unassembled WGS sequence"/>
</dbReference>
<dbReference type="GeneTree" id="ENSGT00940000164243"/>
<organism evidence="9 10">
    <name type="scientific">Callorhinchus milii</name>
    <name type="common">Ghost shark</name>
    <dbReference type="NCBI Taxonomy" id="7868"/>
    <lineage>
        <taxon>Eukaryota</taxon>
        <taxon>Metazoa</taxon>
        <taxon>Chordata</taxon>
        <taxon>Craniata</taxon>
        <taxon>Vertebrata</taxon>
        <taxon>Chondrichthyes</taxon>
        <taxon>Holocephali</taxon>
        <taxon>Chimaeriformes</taxon>
        <taxon>Callorhinchidae</taxon>
        <taxon>Callorhinchus</taxon>
    </lineage>
</organism>
<dbReference type="RefSeq" id="XP_007908583.1">
    <property type="nucleotide sequence ID" value="XM_007910392.1"/>
</dbReference>
<sequence>MICVVILQCLRSTLVLAVFSSAIGGSFQYGYNVSIINAPTMHIQEFINKTWDVRHGSQLNQNLLTLLWSIIVSILTLGGFLGTWAGGPLAIRYGRKGALLINNVFALTGAALMGASYSAGMFELLIVGRFLVGLNLGIGICVQPLYLAEISPKRLRGAISMGTSVFLTVGILSGQVIGLRELLGKEEDWPVLLSTTCIPAILQLLLLPWFPESPRYLLIDRQQEEACDRALKMLHDPSDYLSEKEDMEKEQAETQGEKPRQAREVLADRSIRWQLITSIVLNMGQQLSGINAIYFYATYVFKQAGIAQEYIPYAALGSGACECLTALSCGLLIEYLGRRVLILGGYLLMAMWCIVITITLSVQTTYFWIPYLSMACVSAFILSFGLGPGGVTNILTAELFTQSTRPAASMISGSMGWLSFFFIGIIFPFIVERLQQFCFLVFLVECLLMVCYIFYIIPETKNKSFLEIKKDFQTRNFKEASGIGKA</sequence>
<feature type="transmembrane region" description="Helical" evidence="6">
    <location>
        <begin position="279"/>
        <end position="299"/>
    </location>
</feature>
<dbReference type="Ensembl" id="ENSCMIT00000021087.1">
    <property type="protein sequence ID" value="ENSCMIP00000020707.1"/>
    <property type="gene ID" value="ENSCMIG00000009520.1"/>
</dbReference>
<dbReference type="InterPro" id="IPR005828">
    <property type="entry name" value="MFS_sugar_transport-like"/>
</dbReference>
<dbReference type="PROSITE" id="PS50850">
    <property type="entry name" value="MFS"/>
    <property type="match status" value="1"/>
</dbReference>
<reference evidence="9" key="4">
    <citation type="submission" date="2025-08" db="UniProtKB">
        <authorList>
            <consortium name="Ensembl"/>
        </authorList>
    </citation>
    <scope>IDENTIFICATION</scope>
</reference>
<dbReference type="GO" id="GO:0046323">
    <property type="term" value="P:D-glucose import"/>
    <property type="evidence" value="ECO:0007669"/>
    <property type="project" value="TreeGrafter"/>
</dbReference>
<feature type="transmembrane region" description="Helical" evidence="6">
    <location>
        <begin position="99"/>
        <end position="120"/>
    </location>
</feature>
<feature type="transmembrane region" description="Helical" evidence="6">
    <location>
        <begin position="368"/>
        <end position="395"/>
    </location>
</feature>
<feature type="transmembrane region" description="Helical" evidence="6">
    <location>
        <begin position="437"/>
        <end position="457"/>
    </location>
</feature>
<dbReference type="STRING" id="7868.ENSCMIP00000020707"/>
<dbReference type="PANTHER" id="PTHR23503">
    <property type="entry name" value="SOLUTE CARRIER FAMILY 2"/>
    <property type="match status" value="1"/>
</dbReference>
<feature type="transmembrane region" description="Helical" evidence="6">
    <location>
        <begin position="66"/>
        <end position="87"/>
    </location>
</feature>
<evidence type="ECO:0000313" key="9">
    <source>
        <dbReference type="Ensembl" id="ENSCMIP00000020707.1"/>
    </source>
</evidence>
<accession>A0A4W3I0K9</accession>
<evidence type="ECO:0000256" key="1">
    <source>
        <dbReference type="ARBA" id="ARBA00004141"/>
    </source>
</evidence>
<keyword evidence="7" id="KW-0732">Signal</keyword>
<dbReference type="SUPFAM" id="SSF103473">
    <property type="entry name" value="MFS general substrate transporter"/>
    <property type="match status" value="1"/>
</dbReference>
<evidence type="ECO:0000256" key="3">
    <source>
        <dbReference type="ARBA" id="ARBA00022989"/>
    </source>
</evidence>
<keyword evidence="10" id="KW-1185">Reference proteome</keyword>
<feature type="transmembrane region" description="Helical" evidence="6">
    <location>
        <begin position="340"/>
        <end position="362"/>
    </location>
</feature>
<dbReference type="InterPro" id="IPR020846">
    <property type="entry name" value="MFS_dom"/>
</dbReference>
<dbReference type="InParanoid" id="A0A4W3I0K9"/>
<comment type="similarity">
    <text evidence="5">Belongs to the major facilitator superfamily. Sugar transporter (TC 2.A.1.1) family.</text>
</comment>
<evidence type="ECO:0000256" key="5">
    <source>
        <dbReference type="RuleBase" id="RU003346"/>
    </source>
</evidence>
<dbReference type="GeneID" id="103189860"/>
<feature type="domain" description="Major facilitator superfamily (MFS) profile" evidence="8">
    <location>
        <begin position="18"/>
        <end position="461"/>
    </location>
</feature>
<feature type="signal peptide" evidence="7">
    <location>
        <begin position="1"/>
        <end position="17"/>
    </location>
</feature>
<evidence type="ECO:0000313" key="10">
    <source>
        <dbReference type="Proteomes" id="UP000314986"/>
    </source>
</evidence>
<dbReference type="InterPro" id="IPR005829">
    <property type="entry name" value="Sugar_transporter_CS"/>
</dbReference>
<evidence type="ECO:0000256" key="6">
    <source>
        <dbReference type="SAM" id="Phobius"/>
    </source>
</evidence>
<dbReference type="FunCoup" id="A0A4W3I0K9">
    <property type="interactions" value="72"/>
</dbReference>
<keyword evidence="4 6" id="KW-0472">Membrane</keyword>
<dbReference type="InterPro" id="IPR003663">
    <property type="entry name" value="Sugar/inositol_transpt"/>
</dbReference>
<dbReference type="Pfam" id="PF00083">
    <property type="entry name" value="Sugar_tr"/>
    <property type="match status" value="1"/>
</dbReference>
<dbReference type="InterPro" id="IPR036259">
    <property type="entry name" value="MFS_trans_sf"/>
</dbReference>
<dbReference type="GO" id="GO:0055056">
    <property type="term" value="F:D-glucose transmembrane transporter activity"/>
    <property type="evidence" value="ECO:0007669"/>
    <property type="project" value="TreeGrafter"/>
</dbReference>
<feature type="transmembrane region" description="Helical" evidence="6">
    <location>
        <begin position="311"/>
        <end position="333"/>
    </location>
</feature>
<dbReference type="AlphaFoldDB" id="A0A4W3I0K9"/>
<keyword evidence="5" id="KW-0813">Transport</keyword>
<feature type="transmembrane region" description="Helical" evidence="6">
    <location>
        <begin position="158"/>
        <end position="177"/>
    </location>
</feature>
<feature type="transmembrane region" description="Helical" evidence="6">
    <location>
        <begin position="126"/>
        <end position="146"/>
    </location>
</feature>
<dbReference type="PANTHER" id="PTHR23503:SF1">
    <property type="entry name" value="MAJOR FACILITATOR SUPERFAMILY (MFS) PROFILE DOMAIN-CONTAINING PROTEIN"/>
    <property type="match status" value="1"/>
</dbReference>
<reference evidence="10" key="1">
    <citation type="journal article" date="2006" name="Science">
        <title>Ancient noncoding elements conserved in the human genome.</title>
        <authorList>
            <person name="Venkatesh B."/>
            <person name="Kirkness E.F."/>
            <person name="Loh Y.H."/>
            <person name="Halpern A.L."/>
            <person name="Lee A.P."/>
            <person name="Johnson J."/>
            <person name="Dandona N."/>
            <person name="Viswanathan L.D."/>
            <person name="Tay A."/>
            <person name="Venter J.C."/>
            <person name="Strausberg R.L."/>
            <person name="Brenner S."/>
        </authorList>
    </citation>
    <scope>NUCLEOTIDE SEQUENCE [LARGE SCALE GENOMIC DNA]</scope>
</reference>
<reference evidence="10" key="3">
    <citation type="journal article" date="2014" name="Nature">
        <title>Elephant shark genome provides unique insights into gnathostome evolution.</title>
        <authorList>
            <consortium name="International Elephant Shark Genome Sequencing Consortium"/>
            <person name="Venkatesh B."/>
            <person name="Lee A.P."/>
            <person name="Ravi V."/>
            <person name="Maurya A.K."/>
            <person name="Lian M.M."/>
            <person name="Swann J.B."/>
            <person name="Ohta Y."/>
            <person name="Flajnik M.F."/>
            <person name="Sutoh Y."/>
            <person name="Kasahara M."/>
            <person name="Hoon S."/>
            <person name="Gangu V."/>
            <person name="Roy S.W."/>
            <person name="Irimia M."/>
            <person name="Korzh V."/>
            <person name="Kondrychyn I."/>
            <person name="Lim Z.W."/>
            <person name="Tay B.H."/>
            <person name="Tohari S."/>
            <person name="Kong K.W."/>
            <person name="Ho S."/>
            <person name="Lorente-Galdos B."/>
            <person name="Quilez J."/>
            <person name="Marques-Bonet T."/>
            <person name="Raney B.J."/>
            <person name="Ingham P.W."/>
            <person name="Tay A."/>
            <person name="Hillier L.W."/>
            <person name="Minx P."/>
            <person name="Boehm T."/>
            <person name="Wilson R.K."/>
            <person name="Brenner S."/>
            <person name="Warren W.C."/>
        </authorList>
    </citation>
    <scope>NUCLEOTIDE SEQUENCE [LARGE SCALE GENOMIC DNA]</scope>
</reference>
<evidence type="ECO:0000256" key="4">
    <source>
        <dbReference type="ARBA" id="ARBA00023136"/>
    </source>
</evidence>
<feature type="transmembrane region" description="Helical" evidence="6">
    <location>
        <begin position="189"/>
        <end position="210"/>
    </location>
</feature>
<comment type="subcellular location">
    <subcellularLocation>
        <location evidence="1">Membrane</location>
        <topology evidence="1">Multi-pass membrane protein</topology>
    </subcellularLocation>
</comment>
<evidence type="ECO:0000256" key="2">
    <source>
        <dbReference type="ARBA" id="ARBA00022692"/>
    </source>
</evidence>
<keyword evidence="2 6" id="KW-0812">Transmembrane</keyword>
<reference evidence="9" key="5">
    <citation type="submission" date="2025-09" db="UniProtKB">
        <authorList>
            <consortium name="Ensembl"/>
        </authorList>
    </citation>
    <scope>IDENTIFICATION</scope>
</reference>
<dbReference type="KEGG" id="cmk:103189860"/>
<dbReference type="OMA" id="EWCEIRA"/>
<feature type="chain" id="PRO_5021214484" evidence="7">
    <location>
        <begin position="18"/>
        <end position="486"/>
    </location>
</feature>
<dbReference type="FunFam" id="1.20.1250.20:FF:000029">
    <property type="entry name" value="solute carrier family 2, facilitated glucose transporter member 4"/>
    <property type="match status" value="1"/>
</dbReference>
<reference evidence="10" key="2">
    <citation type="journal article" date="2007" name="PLoS Biol.">
        <title>Survey sequencing and comparative analysis of the elephant shark (Callorhinchus milii) genome.</title>
        <authorList>
            <person name="Venkatesh B."/>
            <person name="Kirkness E.F."/>
            <person name="Loh Y.H."/>
            <person name="Halpern A.L."/>
            <person name="Lee A.P."/>
            <person name="Johnson J."/>
            <person name="Dandona N."/>
            <person name="Viswanathan L.D."/>
            <person name="Tay A."/>
            <person name="Venter J.C."/>
            <person name="Strausberg R.L."/>
            <person name="Brenner S."/>
        </authorList>
    </citation>
    <scope>NUCLEOTIDE SEQUENCE [LARGE SCALE GENOMIC DNA]</scope>
</reference>
<name>A0A4W3I0K9_CALMI</name>
<dbReference type="PRINTS" id="PR00171">
    <property type="entry name" value="SUGRTRNSPORT"/>
</dbReference>
<protein>
    <submittedName>
        <fullName evidence="9">Solute carrier family 2 member 11b</fullName>
    </submittedName>
</protein>
<dbReference type="PROSITE" id="PS00217">
    <property type="entry name" value="SUGAR_TRANSPORT_2"/>
    <property type="match status" value="1"/>
</dbReference>
<keyword evidence="3 6" id="KW-1133">Transmembrane helix</keyword>
<evidence type="ECO:0000259" key="8">
    <source>
        <dbReference type="PROSITE" id="PS50850"/>
    </source>
</evidence>
<dbReference type="GO" id="GO:0005886">
    <property type="term" value="C:plasma membrane"/>
    <property type="evidence" value="ECO:0007669"/>
    <property type="project" value="TreeGrafter"/>
</dbReference>
<dbReference type="InterPro" id="IPR045263">
    <property type="entry name" value="GLUT"/>
</dbReference>
<feature type="transmembrane region" description="Helical" evidence="6">
    <location>
        <begin position="407"/>
        <end position="431"/>
    </location>
</feature>
<evidence type="ECO:0000256" key="7">
    <source>
        <dbReference type="SAM" id="SignalP"/>
    </source>
</evidence>
<dbReference type="OrthoDB" id="8120565at2759"/>